<feature type="domain" description="ABC transporter" evidence="6">
    <location>
        <begin position="1"/>
        <end position="226"/>
    </location>
</feature>
<accession>A0ABQ5Q479</accession>
<dbReference type="InterPro" id="IPR003593">
    <property type="entry name" value="AAA+_ATPase"/>
</dbReference>
<keyword evidence="8" id="KW-1185">Reference proteome</keyword>
<evidence type="ECO:0000313" key="8">
    <source>
        <dbReference type="Proteomes" id="UP001165089"/>
    </source>
</evidence>
<evidence type="ECO:0000256" key="4">
    <source>
        <dbReference type="ARBA" id="ARBA00022967"/>
    </source>
</evidence>
<dbReference type="SMART" id="SM00382">
    <property type="entry name" value="AAA"/>
    <property type="match status" value="1"/>
</dbReference>
<dbReference type="CDD" id="cd03214">
    <property type="entry name" value="ABC_Iron-Siderophores_B12_Hemin"/>
    <property type="match status" value="1"/>
</dbReference>
<dbReference type="PANTHER" id="PTHR42794:SF1">
    <property type="entry name" value="HEMIN IMPORT ATP-BINDING PROTEIN HMUV"/>
    <property type="match status" value="1"/>
</dbReference>
<proteinExistence type="predicted"/>
<evidence type="ECO:0000256" key="3">
    <source>
        <dbReference type="ARBA" id="ARBA00022840"/>
    </source>
</evidence>
<sequence length="242" mass="25926">MTAALQAAALSVPGRLEDVSLDLGPGELVAVVGPNGAGKSTLIQALAGLLPAEGQIRWNGQLLSEIPFQERGRRLAWVGQEALFDFAFPVRDVVAQGRYAWDDDPAGVVEALTAMDLVPLADRPVTQLSGGERHRVILARALATAAPLQLWDEPVAQLDVRHALEVYRLARHLAEAGGTVLVSLHDIRAAYRFDRVLVLDHGRLVGNGDPHAILTAGLIRAVFRVEATFVTSLVPELPVDPA</sequence>
<dbReference type="GO" id="GO:0005524">
    <property type="term" value="F:ATP binding"/>
    <property type="evidence" value="ECO:0007669"/>
    <property type="project" value="UniProtKB-KW"/>
</dbReference>
<keyword evidence="3 7" id="KW-0067">ATP-binding</keyword>
<evidence type="ECO:0000256" key="1">
    <source>
        <dbReference type="ARBA" id="ARBA00022448"/>
    </source>
</evidence>
<dbReference type="Proteomes" id="UP001165089">
    <property type="component" value="Unassembled WGS sequence"/>
</dbReference>
<dbReference type="EMBL" id="BSDD01000002">
    <property type="protein sequence ID" value="GLH69549.1"/>
    <property type="molecule type" value="Genomic_DNA"/>
</dbReference>
<dbReference type="InterPro" id="IPR003439">
    <property type="entry name" value="ABC_transporter-like_ATP-bd"/>
</dbReference>
<dbReference type="PANTHER" id="PTHR42794">
    <property type="entry name" value="HEMIN IMPORT ATP-BINDING PROTEIN HMUV"/>
    <property type="match status" value="1"/>
</dbReference>
<protein>
    <submittedName>
        <fullName evidence="7">Hemin import ATP-binding protein HmuV</fullName>
    </submittedName>
</protein>
<organism evidence="7 8">
    <name type="scientific">Geothrix rubra</name>
    <dbReference type="NCBI Taxonomy" id="2927977"/>
    <lineage>
        <taxon>Bacteria</taxon>
        <taxon>Pseudomonadati</taxon>
        <taxon>Acidobacteriota</taxon>
        <taxon>Holophagae</taxon>
        <taxon>Holophagales</taxon>
        <taxon>Holophagaceae</taxon>
        <taxon>Geothrix</taxon>
    </lineage>
</organism>
<dbReference type="PROSITE" id="PS50893">
    <property type="entry name" value="ABC_TRANSPORTER_2"/>
    <property type="match status" value="1"/>
</dbReference>
<evidence type="ECO:0000259" key="6">
    <source>
        <dbReference type="PROSITE" id="PS50893"/>
    </source>
</evidence>
<comment type="function">
    <text evidence="5">Part of the ABC transporter complex HmuTUV involved in hemin import. Responsible for energy coupling to the transport system.</text>
</comment>
<evidence type="ECO:0000313" key="7">
    <source>
        <dbReference type="EMBL" id="GLH69549.1"/>
    </source>
</evidence>
<dbReference type="InterPro" id="IPR027417">
    <property type="entry name" value="P-loop_NTPase"/>
</dbReference>
<evidence type="ECO:0000256" key="5">
    <source>
        <dbReference type="ARBA" id="ARBA00037066"/>
    </source>
</evidence>
<evidence type="ECO:0000256" key="2">
    <source>
        <dbReference type="ARBA" id="ARBA00022741"/>
    </source>
</evidence>
<dbReference type="Gene3D" id="3.40.50.300">
    <property type="entry name" value="P-loop containing nucleotide triphosphate hydrolases"/>
    <property type="match status" value="1"/>
</dbReference>
<keyword evidence="1" id="KW-0813">Transport</keyword>
<dbReference type="Pfam" id="PF00005">
    <property type="entry name" value="ABC_tran"/>
    <property type="match status" value="1"/>
</dbReference>
<reference evidence="7 8" key="1">
    <citation type="journal article" date="2023" name="Antonie Van Leeuwenhoek">
        <title>Mesoterricola silvestris gen. nov., sp. nov., Mesoterricola sediminis sp. nov., Geothrix oryzae sp. nov., Geothrix edaphica sp. nov., Geothrix rubra sp. nov., and Geothrix limicola sp. nov., six novel members of Acidobacteriota isolated from soils.</title>
        <authorList>
            <person name="Itoh H."/>
            <person name="Sugisawa Y."/>
            <person name="Mise K."/>
            <person name="Xu Z."/>
            <person name="Kuniyasu M."/>
            <person name="Ushijima N."/>
            <person name="Kawano K."/>
            <person name="Kobayashi E."/>
            <person name="Shiratori Y."/>
            <person name="Masuda Y."/>
            <person name="Senoo K."/>
        </authorList>
    </citation>
    <scope>NUCLEOTIDE SEQUENCE [LARGE SCALE GENOMIC DNA]</scope>
    <source>
        <strain evidence="7 8">Red803</strain>
    </source>
</reference>
<keyword evidence="2" id="KW-0547">Nucleotide-binding</keyword>
<keyword evidence="4" id="KW-1278">Translocase</keyword>
<comment type="caution">
    <text evidence="7">The sequence shown here is derived from an EMBL/GenBank/DDBJ whole genome shotgun (WGS) entry which is preliminary data.</text>
</comment>
<name>A0ABQ5Q479_9BACT</name>
<dbReference type="RefSeq" id="WP_285723565.1">
    <property type="nucleotide sequence ID" value="NZ_BSDD01000002.1"/>
</dbReference>
<dbReference type="SUPFAM" id="SSF52540">
    <property type="entry name" value="P-loop containing nucleoside triphosphate hydrolases"/>
    <property type="match status" value="1"/>
</dbReference>
<gene>
    <name evidence="7" type="primary">hmuV</name>
    <name evidence="7" type="ORF">GETHPA_10820</name>
</gene>